<dbReference type="AlphaFoldDB" id="A0A8H3J6G1"/>
<comment type="caution">
    <text evidence="2">The sequence shown here is derived from an EMBL/GenBank/DDBJ whole genome shotgun (WGS) entry which is preliminary data.</text>
</comment>
<gene>
    <name evidence="2" type="ORF">ALECFALPRED_009251</name>
</gene>
<evidence type="ECO:0000313" key="3">
    <source>
        <dbReference type="Proteomes" id="UP000664203"/>
    </source>
</evidence>
<name>A0A8H3J6G1_9LECA</name>
<evidence type="ECO:0000313" key="2">
    <source>
        <dbReference type="EMBL" id="CAF9941647.1"/>
    </source>
</evidence>
<keyword evidence="3" id="KW-1185">Reference proteome</keyword>
<feature type="region of interest" description="Disordered" evidence="1">
    <location>
        <begin position="116"/>
        <end position="136"/>
    </location>
</feature>
<organism evidence="2 3">
    <name type="scientific">Alectoria fallacina</name>
    <dbReference type="NCBI Taxonomy" id="1903189"/>
    <lineage>
        <taxon>Eukaryota</taxon>
        <taxon>Fungi</taxon>
        <taxon>Dikarya</taxon>
        <taxon>Ascomycota</taxon>
        <taxon>Pezizomycotina</taxon>
        <taxon>Lecanoromycetes</taxon>
        <taxon>OSLEUM clade</taxon>
        <taxon>Lecanoromycetidae</taxon>
        <taxon>Lecanorales</taxon>
        <taxon>Lecanorineae</taxon>
        <taxon>Parmeliaceae</taxon>
        <taxon>Alectoria</taxon>
    </lineage>
</organism>
<protein>
    <submittedName>
        <fullName evidence="2">Uncharacterized protein</fullName>
    </submittedName>
</protein>
<sequence length="437" mass="47988">MRPLRPMDVGTCNCVRVRDFDPAVDDENTQPSRRPRRVQDPYDPSRMIPYPNFQSQPTLQFPMPLNAPLNATLQSFQQFLDFTAASARAANTQDLRADPSYGPPLQDVMRRQQLALDTSSSDQAMPAATPTTPNPGIQVPYQEQSLSATQARSPIAVQGQGLTQQVDPDSFVYSNLPLRPGQLNPANFQPQFATHAPYQPVMNGDHGQQSPNISRFVQSPDPDTRHEADPANPMTLARELHFQPLGYQYPEPHDPFPITSDAVPSAEWNALTDSQNCRCGSGCDCVFCRVHPYNAATRERVQDLTQIMARDNYWPLNHSTQPQSVPTNGTNIEPVMSQGYPPLAEEPLPSAASAAIGWINSPIQGPAPQPTFEEEASADEGDHSDELSPRTMRNSAYWTLEYTVSSNCTDATGTCRCGSDCGCLGCLTHQGHNGPPN</sequence>
<feature type="region of interest" description="Disordered" evidence="1">
    <location>
        <begin position="23"/>
        <end position="45"/>
    </location>
</feature>
<proteinExistence type="predicted"/>
<dbReference type="EMBL" id="CAJPDR010000674">
    <property type="protein sequence ID" value="CAF9941647.1"/>
    <property type="molecule type" value="Genomic_DNA"/>
</dbReference>
<feature type="region of interest" description="Disordered" evidence="1">
    <location>
        <begin position="199"/>
        <end position="229"/>
    </location>
</feature>
<feature type="compositionally biased region" description="Polar residues" evidence="1">
    <location>
        <begin position="206"/>
        <end position="217"/>
    </location>
</feature>
<dbReference type="Proteomes" id="UP000664203">
    <property type="component" value="Unassembled WGS sequence"/>
</dbReference>
<dbReference type="OrthoDB" id="5600085at2759"/>
<feature type="region of interest" description="Disordered" evidence="1">
    <location>
        <begin position="360"/>
        <end position="390"/>
    </location>
</feature>
<reference evidence="2" key="1">
    <citation type="submission" date="2021-03" db="EMBL/GenBank/DDBJ databases">
        <authorList>
            <person name="Tagirdzhanova G."/>
        </authorList>
    </citation>
    <scope>NUCLEOTIDE SEQUENCE</scope>
</reference>
<evidence type="ECO:0000256" key="1">
    <source>
        <dbReference type="SAM" id="MobiDB-lite"/>
    </source>
</evidence>
<accession>A0A8H3J6G1</accession>